<dbReference type="RefSeq" id="WP_182301800.1">
    <property type="nucleotide sequence ID" value="NZ_CP041969.1"/>
</dbReference>
<evidence type="ECO:0000313" key="3">
    <source>
        <dbReference type="Proteomes" id="UP000515679"/>
    </source>
</evidence>
<dbReference type="AlphaFoldDB" id="A0A7G5BU14"/>
<protein>
    <submittedName>
        <fullName evidence="2">Uncharacterized protein</fullName>
    </submittedName>
</protein>
<feature type="region of interest" description="Disordered" evidence="1">
    <location>
        <begin position="36"/>
        <end position="67"/>
    </location>
</feature>
<sequence length="108" mass="11405">MDMQPLQARFETQDQAESVIRKLASLRGDRFRLERFSGASSSPSSAQLPSAIGSSEASPLSDSRLEASVELTPSAVTPVAEFTLSANVPEDAADQARTVIVQAGGQII</sequence>
<accession>A0A7G5BU14</accession>
<feature type="compositionally biased region" description="Polar residues" evidence="1">
    <location>
        <begin position="52"/>
        <end position="61"/>
    </location>
</feature>
<keyword evidence="3" id="KW-1185">Reference proteome</keyword>
<evidence type="ECO:0000256" key="1">
    <source>
        <dbReference type="SAM" id="MobiDB-lite"/>
    </source>
</evidence>
<gene>
    <name evidence="2" type="ORF">FPL14_03960</name>
</gene>
<dbReference type="EMBL" id="CP041969">
    <property type="protein sequence ID" value="QMV40448.1"/>
    <property type="molecule type" value="Genomic_DNA"/>
</dbReference>
<proteinExistence type="predicted"/>
<reference evidence="2 3" key="1">
    <citation type="submission" date="2019-07" db="EMBL/GenBank/DDBJ databases">
        <authorList>
            <person name="Kim J.K."/>
            <person name="Cheong H.-M."/>
            <person name="Choi Y."/>
            <person name="Hwang K.J."/>
            <person name="Lee S."/>
            <person name="Choi C."/>
        </authorList>
    </citation>
    <scope>NUCLEOTIDE SEQUENCE [LARGE SCALE GENOMIC DNA]</scope>
    <source>
        <strain evidence="2 3">KS 22</strain>
    </source>
</reference>
<feature type="compositionally biased region" description="Low complexity" evidence="1">
    <location>
        <begin position="37"/>
        <end position="51"/>
    </location>
</feature>
<name>A0A7G5BU14_9BACL</name>
<dbReference type="Proteomes" id="UP000515679">
    <property type="component" value="Chromosome"/>
</dbReference>
<evidence type="ECO:0000313" key="2">
    <source>
        <dbReference type="EMBL" id="QMV40448.1"/>
    </source>
</evidence>
<dbReference type="KEGG" id="cchl:FPL14_03960"/>
<organism evidence="2 3">
    <name type="scientific">Cohnella cholangitidis</name>
    <dbReference type="NCBI Taxonomy" id="2598458"/>
    <lineage>
        <taxon>Bacteria</taxon>
        <taxon>Bacillati</taxon>
        <taxon>Bacillota</taxon>
        <taxon>Bacilli</taxon>
        <taxon>Bacillales</taxon>
        <taxon>Paenibacillaceae</taxon>
        <taxon>Cohnella</taxon>
    </lineage>
</organism>